<keyword evidence="2" id="KW-0732">Signal</keyword>
<gene>
    <name evidence="3" type="ORF">FF38_07871</name>
</gene>
<organism evidence="3 4">
    <name type="scientific">Lucilia cuprina</name>
    <name type="common">Green bottle fly</name>
    <name type="synonym">Australian sheep blowfly</name>
    <dbReference type="NCBI Taxonomy" id="7375"/>
    <lineage>
        <taxon>Eukaryota</taxon>
        <taxon>Metazoa</taxon>
        <taxon>Ecdysozoa</taxon>
        <taxon>Arthropoda</taxon>
        <taxon>Hexapoda</taxon>
        <taxon>Insecta</taxon>
        <taxon>Pterygota</taxon>
        <taxon>Neoptera</taxon>
        <taxon>Endopterygota</taxon>
        <taxon>Diptera</taxon>
        <taxon>Brachycera</taxon>
        <taxon>Muscomorpha</taxon>
        <taxon>Oestroidea</taxon>
        <taxon>Calliphoridae</taxon>
        <taxon>Luciliinae</taxon>
        <taxon>Lucilia</taxon>
    </lineage>
</organism>
<evidence type="ECO:0000256" key="1">
    <source>
        <dbReference type="SAM" id="MobiDB-lite"/>
    </source>
</evidence>
<dbReference type="AlphaFoldDB" id="A0A0L0BXY8"/>
<feature type="signal peptide" evidence="2">
    <location>
        <begin position="1"/>
        <end position="21"/>
    </location>
</feature>
<evidence type="ECO:0000313" key="4">
    <source>
        <dbReference type="Proteomes" id="UP000037069"/>
    </source>
</evidence>
<dbReference type="OrthoDB" id="8031153at2759"/>
<accession>A0A0L0BXY8</accession>
<proteinExistence type="predicted"/>
<name>A0A0L0BXY8_LUCCU</name>
<dbReference type="Proteomes" id="UP000037069">
    <property type="component" value="Unassembled WGS sequence"/>
</dbReference>
<keyword evidence="4" id="KW-1185">Reference proteome</keyword>
<feature type="region of interest" description="Disordered" evidence="1">
    <location>
        <begin position="104"/>
        <end position="168"/>
    </location>
</feature>
<feature type="chain" id="PRO_5005535237" description="VM domain-containing protein" evidence="2">
    <location>
        <begin position="22"/>
        <end position="241"/>
    </location>
</feature>
<protein>
    <recommendedName>
        <fullName evidence="5">VM domain-containing protein</fullName>
    </recommendedName>
</protein>
<sequence length="241" mass="25672">MHHTIIVAIIAIVFIIQTANAGYTSEETDKKSKSLYSAVTSILGTTDSSKHHHKHTYDNPPCTSSGCSAVLSPCYSPTGCPQPTGQQGFNNGIGYMVNPHTNVGSLGHVTPQSFQTGAHGSQLPYQSTSHSYIQPGSSNRSPVSYQGGYPSNASPASHQSGYSSAGYTQPSSVRPYPYWNNNPSNYGYQGPRGYSVYDHSLKTNSEYTEVGTHTGPLQHGNTGYGSGYGGGYNGLFNRPGF</sequence>
<evidence type="ECO:0008006" key="5">
    <source>
        <dbReference type="Google" id="ProtNLM"/>
    </source>
</evidence>
<reference evidence="3 4" key="1">
    <citation type="journal article" date="2015" name="Nat. Commun.">
        <title>Lucilia cuprina genome unlocks parasitic fly biology to underpin future interventions.</title>
        <authorList>
            <person name="Anstead C.A."/>
            <person name="Korhonen P.K."/>
            <person name="Young N.D."/>
            <person name="Hall R.S."/>
            <person name="Jex A.R."/>
            <person name="Murali S.C."/>
            <person name="Hughes D.S."/>
            <person name="Lee S.F."/>
            <person name="Perry T."/>
            <person name="Stroehlein A.J."/>
            <person name="Ansell B.R."/>
            <person name="Breugelmans B."/>
            <person name="Hofmann A."/>
            <person name="Qu J."/>
            <person name="Dugan S."/>
            <person name="Lee S.L."/>
            <person name="Chao H."/>
            <person name="Dinh H."/>
            <person name="Han Y."/>
            <person name="Doddapaneni H.V."/>
            <person name="Worley K.C."/>
            <person name="Muzny D.M."/>
            <person name="Ioannidis P."/>
            <person name="Waterhouse R.M."/>
            <person name="Zdobnov E.M."/>
            <person name="James P.J."/>
            <person name="Bagnall N.H."/>
            <person name="Kotze A.C."/>
            <person name="Gibbs R.A."/>
            <person name="Richards S."/>
            <person name="Batterham P."/>
            <person name="Gasser R.B."/>
        </authorList>
    </citation>
    <scope>NUCLEOTIDE SEQUENCE [LARGE SCALE GENOMIC DNA]</scope>
    <source>
        <strain evidence="3 4">LS</strain>
        <tissue evidence="3">Full body</tissue>
    </source>
</reference>
<comment type="caution">
    <text evidence="3">The sequence shown here is derived from an EMBL/GenBank/DDBJ whole genome shotgun (WGS) entry which is preliminary data.</text>
</comment>
<evidence type="ECO:0000256" key="2">
    <source>
        <dbReference type="SAM" id="SignalP"/>
    </source>
</evidence>
<dbReference type="EMBL" id="JRES01001168">
    <property type="protein sequence ID" value="KNC24877.1"/>
    <property type="molecule type" value="Genomic_DNA"/>
</dbReference>
<evidence type="ECO:0000313" key="3">
    <source>
        <dbReference type="EMBL" id="KNC24877.1"/>
    </source>
</evidence>